<accession>A0A9X3CCX9</accession>
<organism evidence="5 6">
    <name type="scientific">Vibrio paucivorans</name>
    <dbReference type="NCBI Taxonomy" id="2829489"/>
    <lineage>
        <taxon>Bacteria</taxon>
        <taxon>Pseudomonadati</taxon>
        <taxon>Pseudomonadota</taxon>
        <taxon>Gammaproteobacteria</taxon>
        <taxon>Vibrionales</taxon>
        <taxon>Vibrionaceae</taxon>
        <taxon>Vibrio</taxon>
    </lineage>
</organism>
<dbReference type="PANTHER" id="PTHR12510">
    <property type="entry name" value="TROPONIN C-AKIN-1 PROTEIN"/>
    <property type="match status" value="1"/>
</dbReference>
<dbReference type="RefSeq" id="WP_252029201.1">
    <property type="nucleotide sequence ID" value="NZ_JAKRRX010000017.1"/>
</dbReference>
<dbReference type="PANTHER" id="PTHR12510:SF4">
    <property type="entry name" value="GAMMA-GLUTAMYLAMINECYCLOTRANSFERASE"/>
    <property type="match status" value="1"/>
</dbReference>
<dbReference type="Gene3D" id="3.10.490.10">
    <property type="entry name" value="Gamma-glutamyl cyclotransferase-like"/>
    <property type="match status" value="1"/>
</dbReference>
<dbReference type="InterPro" id="IPR036568">
    <property type="entry name" value="GGCT-like_sf"/>
</dbReference>
<dbReference type="CDD" id="cd06661">
    <property type="entry name" value="GGCT_like"/>
    <property type="match status" value="1"/>
</dbReference>
<dbReference type="EMBL" id="JAKRRX010000017">
    <property type="protein sequence ID" value="MCW8333164.1"/>
    <property type="molecule type" value="Genomic_DNA"/>
</dbReference>
<dbReference type="Pfam" id="PF06094">
    <property type="entry name" value="GGACT"/>
    <property type="match status" value="1"/>
</dbReference>
<feature type="domain" description="Gamma-glutamylcyclotransferase AIG2-like" evidence="4">
    <location>
        <begin position="5"/>
        <end position="112"/>
    </location>
</feature>
<dbReference type="GO" id="GO:0005829">
    <property type="term" value="C:cytosol"/>
    <property type="evidence" value="ECO:0007669"/>
    <property type="project" value="TreeGrafter"/>
</dbReference>
<evidence type="ECO:0000256" key="1">
    <source>
        <dbReference type="ARBA" id="ARBA00008861"/>
    </source>
</evidence>
<reference evidence="5" key="1">
    <citation type="submission" date="2022-02" db="EMBL/GenBank/DDBJ databases">
        <title>Vibrio sp. nov., a new bacterium isolated from Bohai sea, China.</title>
        <authorList>
            <person name="Yuan Y."/>
        </authorList>
    </citation>
    <scope>NUCLEOTIDE SEQUENCE</scope>
    <source>
        <strain evidence="5">DBSS07</strain>
    </source>
</reference>
<feature type="active site" description="Proton acceptor" evidence="2">
    <location>
        <position position="73"/>
    </location>
</feature>
<dbReference type="GO" id="GO:0061929">
    <property type="term" value="F:gamma-glutamylaminecyclotransferase activity"/>
    <property type="evidence" value="ECO:0007669"/>
    <property type="project" value="InterPro"/>
</dbReference>
<sequence length="115" mass="13049">MQHLVFVYGTLRQGEVNSHLLANSELLGQFETGPHYALFDLGEYPAISDGEQSILGEVYRIDDTTLANLDVLEDVPNEYRRSSLDTPFGKAWVYLYQDESKLSVPIQSGDWCYKV</sequence>
<evidence type="ECO:0000313" key="6">
    <source>
        <dbReference type="Proteomes" id="UP001155586"/>
    </source>
</evidence>
<protein>
    <recommendedName>
        <fullName evidence="3">Gamma-glutamylcyclotransferase family protein</fullName>
    </recommendedName>
</protein>
<dbReference type="Proteomes" id="UP001155586">
    <property type="component" value="Unassembled WGS sequence"/>
</dbReference>
<dbReference type="SUPFAM" id="SSF110857">
    <property type="entry name" value="Gamma-glutamyl cyclotransferase-like"/>
    <property type="match status" value="1"/>
</dbReference>
<comment type="similarity">
    <text evidence="1 3">Belongs to the gamma-glutamylcyclotransferase family.</text>
</comment>
<keyword evidence="6" id="KW-1185">Reference proteome</keyword>
<evidence type="ECO:0000256" key="2">
    <source>
        <dbReference type="PIRSR" id="PIRSR639126-1"/>
    </source>
</evidence>
<dbReference type="InterPro" id="IPR039126">
    <property type="entry name" value="GGACT"/>
</dbReference>
<dbReference type="InterPro" id="IPR009288">
    <property type="entry name" value="AIG2-like_dom"/>
</dbReference>
<evidence type="ECO:0000256" key="3">
    <source>
        <dbReference type="RuleBase" id="RU367036"/>
    </source>
</evidence>
<dbReference type="InterPro" id="IPR013024">
    <property type="entry name" value="GGCT-like"/>
</dbReference>
<evidence type="ECO:0000313" key="5">
    <source>
        <dbReference type="EMBL" id="MCW8333164.1"/>
    </source>
</evidence>
<evidence type="ECO:0000259" key="4">
    <source>
        <dbReference type="Pfam" id="PF06094"/>
    </source>
</evidence>
<dbReference type="AlphaFoldDB" id="A0A9X3CCX9"/>
<name>A0A9X3CCX9_9VIBR</name>
<comment type="caution">
    <text evidence="5">The sequence shown here is derived from an EMBL/GenBank/DDBJ whole genome shotgun (WGS) entry which is preliminary data.</text>
</comment>
<proteinExistence type="inferred from homology"/>
<gene>
    <name evidence="5" type="ORF">MD483_04905</name>
</gene>